<dbReference type="EMBL" id="CP003653">
    <property type="protein sequence ID" value="AFZ37721.1"/>
    <property type="molecule type" value="Genomic_DNA"/>
</dbReference>
<dbReference type="InterPro" id="IPR007922">
    <property type="entry name" value="DciA-like"/>
</dbReference>
<proteinExistence type="predicted"/>
<feature type="region of interest" description="Disordered" evidence="1">
    <location>
        <begin position="97"/>
        <end position="116"/>
    </location>
</feature>
<dbReference type="Pfam" id="PF05258">
    <property type="entry name" value="DciA"/>
    <property type="match status" value="1"/>
</dbReference>
<accession>K9Y008</accession>
<dbReference type="OrthoDB" id="511752at2"/>
<name>K9Y008_STAC7</name>
<dbReference type="STRING" id="111780.Sta7437_4248"/>
<gene>
    <name evidence="2" type="ordered locus">Sta7437_4248</name>
</gene>
<sequence length="202" mass="23645">MSFNSLDRIIALLEQQPGWEQYQQYRQVMNCWQEVIDQKLVQHTRPLYISRQILWVAISSYSLAQELSLQRFSLLQKLNHQLSFVLKDIRYSPQHWYQSKNSPSNSTQSSHPSQIEISQTESNILNSTPAKDLNTAVQRWQKILQERSQRLPACPQCSCPTPIGELERWQLCCHCISQKWAAQSHHLTANLEANKQQKKNQD</sequence>
<protein>
    <recommendedName>
        <fullName evidence="4">DUF721 domain-containing protein</fullName>
    </recommendedName>
</protein>
<evidence type="ECO:0000313" key="2">
    <source>
        <dbReference type="EMBL" id="AFZ37721.1"/>
    </source>
</evidence>
<evidence type="ECO:0000256" key="1">
    <source>
        <dbReference type="SAM" id="MobiDB-lite"/>
    </source>
</evidence>
<dbReference type="eggNOG" id="COG5512">
    <property type="taxonomic scope" value="Bacteria"/>
</dbReference>
<reference evidence="3" key="1">
    <citation type="journal article" date="2013" name="Proc. Natl. Acad. Sci. U.S.A.">
        <title>Improving the coverage of the cyanobacterial phylum using diversity-driven genome sequencing.</title>
        <authorList>
            <person name="Shih P.M."/>
            <person name="Wu D."/>
            <person name="Latifi A."/>
            <person name="Axen S.D."/>
            <person name="Fewer D.P."/>
            <person name="Talla E."/>
            <person name="Calteau A."/>
            <person name="Cai F."/>
            <person name="Tandeau de Marsac N."/>
            <person name="Rippka R."/>
            <person name="Herdman M."/>
            <person name="Sivonen K."/>
            <person name="Coursin T."/>
            <person name="Laurent T."/>
            <person name="Goodwin L."/>
            <person name="Nolan M."/>
            <person name="Davenport K.W."/>
            <person name="Han C.S."/>
            <person name="Rubin E.M."/>
            <person name="Eisen J.A."/>
            <person name="Woyke T."/>
            <person name="Gugger M."/>
            <person name="Kerfeld C.A."/>
        </authorList>
    </citation>
    <scope>NUCLEOTIDE SEQUENCE [LARGE SCALE GENOMIC DNA]</scope>
    <source>
        <strain evidence="3">ATCC 29371 / PCC 7437</strain>
    </source>
</reference>
<evidence type="ECO:0008006" key="4">
    <source>
        <dbReference type="Google" id="ProtNLM"/>
    </source>
</evidence>
<keyword evidence="3" id="KW-1185">Reference proteome</keyword>
<dbReference type="PANTHER" id="PTHR36456:SF1">
    <property type="entry name" value="UPF0232 PROTEIN SCO3875"/>
    <property type="match status" value="1"/>
</dbReference>
<dbReference type="PANTHER" id="PTHR36456">
    <property type="entry name" value="UPF0232 PROTEIN SCO3875"/>
    <property type="match status" value="1"/>
</dbReference>
<dbReference type="KEGG" id="scs:Sta7437_4248"/>
<dbReference type="AlphaFoldDB" id="K9Y008"/>
<evidence type="ECO:0000313" key="3">
    <source>
        <dbReference type="Proteomes" id="UP000010473"/>
    </source>
</evidence>
<dbReference type="Proteomes" id="UP000010473">
    <property type="component" value="Chromosome"/>
</dbReference>
<dbReference type="RefSeq" id="WP_015195375.1">
    <property type="nucleotide sequence ID" value="NC_019748.1"/>
</dbReference>
<dbReference type="HOGENOM" id="CLU_127714_0_0_3"/>
<feature type="compositionally biased region" description="Low complexity" evidence="1">
    <location>
        <begin position="98"/>
        <end position="114"/>
    </location>
</feature>
<organism evidence="2 3">
    <name type="scientific">Stanieria cyanosphaera (strain ATCC 29371 / PCC 7437)</name>
    <dbReference type="NCBI Taxonomy" id="111780"/>
    <lineage>
        <taxon>Bacteria</taxon>
        <taxon>Bacillati</taxon>
        <taxon>Cyanobacteriota</taxon>
        <taxon>Cyanophyceae</taxon>
        <taxon>Pleurocapsales</taxon>
        <taxon>Dermocarpellaceae</taxon>
        <taxon>Stanieria</taxon>
    </lineage>
</organism>